<dbReference type="SUPFAM" id="SSF51161">
    <property type="entry name" value="Trimeric LpxA-like enzymes"/>
    <property type="match status" value="1"/>
</dbReference>
<dbReference type="InterPro" id="IPR011004">
    <property type="entry name" value="Trimer_LpxA-like_sf"/>
</dbReference>
<dbReference type="Gene3D" id="2.160.10.10">
    <property type="entry name" value="Hexapeptide repeat proteins"/>
    <property type="match status" value="1"/>
</dbReference>
<name>A0ABZ0TRT4_9SPHI</name>
<sequence length="185" mass="20794">MISKVQLKNFDSNIGFNRGATKLKLIMWYMAKMLFFNAFPFPNSIKRRILILFGARIGKGLVIKPKVNIHMPWKLEIGNDVWIGEEVFILNFEYITIGNNVCVSQRAFLCGGNHDFRNPSMPYRNGPITLEDGSWIGANVFVGPSVSIGTDTVVSAGSVVTKSLLENAIYKGNPCQYVKERWTTI</sequence>
<dbReference type="CDD" id="cd05825">
    <property type="entry name" value="LbH_wcaF_like"/>
    <property type="match status" value="1"/>
</dbReference>
<evidence type="ECO:0000313" key="3">
    <source>
        <dbReference type="EMBL" id="WPU95619.1"/>
    </source>
</evidence>
<protein>
    <submittedName>
        <fullName evidence="3">WcaF family extracellular polysaccharide biosynthesis acetyltransferase</fullName>
    </submittedName>
</protein>
<organism evidence="3 4">
    <name type="scientific">Mucilaginibacter sabulilitoris</name>
    <dbReference type="NCBI Taxonomy" id="1173583"/>
    <lineage>
        <taxon>Bacteria</taxon>
        <taxon>Pseudomonadati</taxon>
        <taxon>Bacteroidota</taxon>
        <taxon>Sphingobacteriia</taxon>
        <taxon>Sphingobacteriales</taxon>
        <taxon>Sphingobacteriaceae</taxon>
        <taxon>Mucilaginibacter</taxon>
    </lineage>
</organism>
<evidence type="ECO:0000256" key="1">
    <source>
        <dbReference type="ARBA" id="ARBA00007274"/>
    </source>
</evidence>
<accession>A0ABZ0TRT4</accession>
<dbReference type="Proteomes" id="UP001324380">
    <property type="component" value="Chromosome"/>
</dbReference>
<dbReference type="Pfam" id="PF00132">
    <property type="entry name" value="Hexapep"/>
    <property type="match status" value="1"/>
</dbReference>
<reference evidence="3 4" key="1">
    <citation type="submission" date="2023-11" db="EMBL/GenBank/DDBJ databases">
        <title>Analysis of the Genomes of Mucilaginibacter gossypii cycad 4 and M. sabulilitoris SNA2: microbes with the potential for plant growth promotion.</title>
        <authorList>
            <person name="Hirsch A.M."/>
            <person name="Humm E."/>
            <person name="Rubbi M."/>
            <person name="Del Vecchio G."/>
            <person name="Ha S.M."/>
            <person name="Pellegrini M."/>
            <person name="Gunsalus R.P."/>
        </authorList>
    </citation>
    <scope>NUCLEOTIDE SEQUENCE [LARGE SCALE GENOMIC DNA]</scope>
    <source>
        <strain evidence="3 4">SNA2</strain>
    </source>
</reference>
<keyword evidence="2" id="KW-0808">Transferase</keyword>
<comment type="similarity">
    <text evidence="1">Belongs to the transferase hexapeptide repeat family.</text>
</comment>
<keyword evidence="4" id="KW-1185">Reference proteome</keyword>
<dbReference type="EMBL" id="CP139558">
    <property type="protein sequence ID" value="WPU95619.1"/>
    <property type="molecule type" value="Genomic_DNA"/>
</dbReference>
<dbReference type="PANTHER" id="PTHR23416">
    <property type="entry name" value="SIALIC ACID SYNTHASE-RELATED"/>
    <property type="match status" value="1"/>
</dbReference>
<evidence type="ECO:0000313" key="4">
    <source>
        <dbReference type="Proteomes" id="UP001324380"/>
    </source>
</evidence>
<dbReference type="NCBIfam" id="NF007797">
    <property type="entry name" value="PRK10502.1"/>
    <property type="match status" value="1"/>
</dbReference>
<gene>
    <name evidence="3" type="ORF">SNE25_08820</name>
</gene>
<dbReference type="PANTHER" id="PTHR23416:SF23">
    <property type="entry name" value="ACETYLTRANSFERASE C18B11.09C-RELATED"/>
    <property type="match status" value="1"/>
</dbReference>
<proteinExistence type="inferred from homology"/>
<dbReference type="InterPro" id="IPR051159">
    <property type="entry name" value="Hexapeptide_acetyltransf"/>
</dbReference>
<evidence type="ECO:0000256" key="2">
    <source>
        <dbReference type="ARBA" id="ARBA00022679"/>
    </source>
</evidence>
<dbReference type="InterPro" id="IPR001451">
    <property type="entry name" value="Hexapep"/>
</dbReference>
<dbReference type="RefSeq" id="WP_321564725.1">
    <property type="nucleotide sequence ID" value="NZ_CP139558.1"/>
</dbReference>